<dbReference type="Proteomes" id="UP000324091">
    <property type="component" value="Chromosome 8"/>
</dbReference>
<evidence type="ECO:0000256" key="2">
    <source>
        <dbReference type="ARBA" id="ARBA00022679"/>
    </source>
</evidence>
<evidence type="ECO:0000256" key="1">
    <source>
        <dbReference type="ARBA" id="ARBA00005771"/>
    </source>
</evidence>
<gene>
    <name evidence="5" type="ORF">D4764_08G0008270</name>
</gene>
<dbReference type="InterPro" id="IPR000863">
    <property type="entry name" value="Sulfotransferase_dom"/>
</dbReference>
<keyword evidence="2 3" id="KW-0808">Transferase</keyword>
<feature type="domain" description="Sulfotransferase" evidence="4">
    <location>
        <begin position="6"/>
        <end position="169"/>
    </location>
</feature>
<evidence type="ECO:0000313" key="5">
    <source>
        <dbReference type="EMBL" id="TWW56840.1"/>
    </source>
</evidence>
<reference evidence="5 6" key="1">
    <citation type="submission" date="2019-04" db="EMBL/GenBank/DDBJ databases">
        <title>Chromosome genome assembly for Takifugu flavidus.</title>
        <authorList>
            <person name="Xiao S."/>
        </authorList>
    </citation>
    <scope>NUCLEOTIDE SEQUENCE [LARGE SCALE GENOMIC DNA]</scope>
    <source>
        <strain evidence="5">HTHZ2018</strain>
        <tissue evidence="5">Muscle</tissue>
    </source>
</reference>
<organism evidence="5 6">
    <name type="scientific">Takifugu flavidus</name>
    <name type="common">sansaifugu</name>
    <dbReference type="NCBI Taxonomy" id="433684"/>
    <lineage>
        <taxon>Eukaryota</taxon>
        <taxon>Metazoa</taxon>
        <taxon>Chordata</taxon>
        <taxon>Craniata</taxon>
        <taxon>Vertebrata</taxon>
        <taxon>Euteleostomi</taxon>
        <taxon>Actinopterygii</taxon>
        <taxon>Neopterygii</taxon>
        <taxon>Teleostei</taxon>
        <taxon>Neoteleostei</taxon>
        <taxon>Acanthomorphata</taxon>
        <taxon>Eupercaria</taxon>
        <taxon>Tetraodontiformes</taxon>
        <taxon>Tetradontoidea</taxon>
        <taxon>Tetraodontidae</taxon>
        <taxon>Takifugu</taxon>
    </lineage>
</organism>
<dbReference type="Gene3D" id="3.40.50.300">
    <property type="entry name" value="P-loop containing nucleotide triphosphate hydrolases"/>
    <property type="match status" value="1"/>
</dbReference>
<accession>A0A5C6MTN5</accession>
<dbReference type="EC" id="2.8.2.-" evidence="3"/>
<dbReference type="SUPFAM" id="SSF52540">
    <property type="entry name" value="P-loop containing nucleoside triphosphate hydrolases"/>
    <property type="match status" value="1"/>
</dbReference>
<evidence type="ECO:0000259" key="4">
    <source>
        <dbReference type="Pfam" id="PF00685"/>
    </source>
</evidence>
<dbReference type="AlphaFoldDB" id="A0A5C6MTN5"/>
<evidence type="ECO:0000256" key="3">
    <source>
        <dbReference type="RuleBase" id="RU361155"/>
    </source>
</evidence>
<evidence type="ECO:0000313" key="6">
    <source>
        <dbReference type="Proteomes" id="UP000324091"/>
    </source>
</evidence>
<dbReference type="PANTHER" id="PTHR11783">
    <property type="entry name" value="SULFOTRANSFERASE SULT"/>
    <property type="match status" value="1"/>
</dbReference>
<name>A0A5C6MTN5_9TELE</name>
<proteinExistence type="inferred from homology"/>
<sequence length="182" mass="21695">MLFTWVKIVYVARNAKDSVVSYYHFERMTVIFPEPGDWDSYLKRFMAGKMMFGSWYDHVNNWWKRKQSYSNVHFMFYEDLIENTGREIEKLSTFLGLSPSSEEMERIIDLVQFDKMKTNNNINLSGFPGMNFKVSSFIRKGKVGDWKNHFTVAQNEEFEEDYKIKMKNSTLKFPIKVLTENP</sequence>
<comment type="similarity">
    <text evidence="1 3">Belongs to the sulfotransferase 1 family.</text>
</comment>
<protein>
    <recommendedName>
        <fullName evidence="3">Sulfotransferase</fullName>
        <ecNumber evidence="3">2.8.2.-</ecNumber>
    </recommendedName>
</protein>
<dbReference type="GO" id="GO:0008146">
    <property type="term" value="F:sulfotransferase activity"/>
    <property type="evidence" value="ECO:0007669"/>
    <property type="project" value="InterPro"/>
</dbReference>
<comment type="caution">
    <text evidence="5">The sequence shown here is derived from an EMBL/GenBank/DDBJ whole genome shotgun (WGS) entry which is preliminary data.</text>
</comment>
<keyword evidence="6" id="KW-1185">Reference proteome</keyword>
<dbReference type="Pfam" id="PF00685">
    <property type="entry name" value="Sulfotransfer_1"/>
    <property type="match status" value="1"/>
</dbReference>
<dbReference type="InterPro" id="IPR027417">
    <property type="entry name" value="P-loop_NTPase"/>
</dbReference>
<dbReference type="EMBL" id="RHFK02000021">
    <property type="protein sequence ID" value="TWW56840.1"/>
    <property type="molecule type" value="Genomic_DNA"/>
</dbReference>